<reference evidence="5" key="1">
    <citation type="submission" date="2015-01" db="EMBL/GenBank/DDBJ databases">
        <title>Flavisolibacter sp./LCS9/ whole genome sequencing.</title>
        <authorList>
            <person name="Kim M.K."/>
            <person name="Srinivasan S."/>
            <person name="Lee J.-J."/>
        </authorList>
    </citation>
    <scope>NUCLEOTIDE SEQUENCE [LARGE SCALE GENOMIC DNA]</scope>
    <source>
        <strain evidence="5">LCS9</strain>
    </source>
</reference>
<dbReference type="PANTHER" id="PTHR46401:SF2">
    <property type="entry name" value="GLYCOSYLTRANSFERASE WBBK-RELATED"/>
    <property type="match status" value="1"/>
</dbReference>
<feature type="domain" description="Glycosyltransferase subfamily 4-like N-terminal" evidence="3">
    <location>
        <begin position="16"/>
        <end position="156"/>
    </location>
</feature>
<dbReference type="Pfam" id="PF00534">
    <property type="entry name" value="Glycos_transf_1"/>
    <property type="match status" value="1"/>
</dbReference>
<organism evidence="4 5">
    <name type="scientific">Flavisolibacter tropicus</name>
    <dbReference type="NCBI Taxonomy" id="1492898"/>
    <lineage>
        <taxon>Bacteria</taxon>
        <taxon>Pseudomonadati</taxon>
        <taxon>Bacteroidota</taxon>
        <taxon>Chitinophagia</taxon>
        <taxon>Chitinophagales</taxon>
        <taxon>Chitinophagaceae</taxon>
        <taxon>Flavisolibacter</taxon>
    </lineage>
</organism>
<keyword evidence="1" id="KW-0808">Transferase</keyword>
<keyword evidence="5" id="KW-1185">Reference proteome</keyword>
<protein>
    <recommendedName>
        <fullName evidence="6">Glycosyl transferase family 1 domain-containing protein</fullName>
    </recommendedName>
</protein>
<evidence type="ECO:0000259" key="3">
    <source>
        <dbReference type="Pfam" id="PF13439"/>
    </source>
</evidence>
<dbReference type="EMBL" id="CP011390">
    <property type="protein sequence ID" value="ANE50011.1"/>
    <property type="molecule type" value="Genomic_DNA"/>
</dbReference>
<evidence type="ECO:0000256" key="1">
    <source>
        <dbReference type="ARBA" id="ARBA00022679"/>
    </source>
</evidence>
<dbReference type="CDD" id="cd03809">
    <property type="entry name" value="GT4_MtfB-like"/>
    <property type="match status" value="1"/>
</dbReference>
<name>A0A172TSF6_9BACT</name>
<dbReference type="AlphaFoldDB" id="A0A172TSF6"/>
<dbReference type="KEGG" id="fla:SY85_05385"/>
<dbReference type="SUPFAM" id="SSF53756">
    <property type="entry name" value="UDP-Glycosyltransferase/glycogen phosphorylase"/>
    <property type="match status" value="1"/>
</dbReference>
<dbReference type="PANTHER" id="PTHR46401">
    <property type="entry name" value="GLYCOSYLTRANSFERASE WBBK-RELATED"/>
    <property type="match status" value="1"/>
</dbReference>
<sequence length="361" mass="42140">MNELLESIIEYDDQNEYHLFIPQNHTALFREIVATSKSNVVIHFTSSFFNGAVSNIFWHFFIYPFYLWKYKIDLVHLPEYRRTVLFSKCKKVMTVHDLIGLKTNRFGVFRSFYNKRIIFPVIKKIDHFITVSENTSRDLQECVGINKGRITTIYEGTSEKFKPRNLEDIPFKIKNKYSFPFLLYVGRIEHPNKNHYNLVKAFKILKEDKSFSEVKMVFAGKLASGSEYVLQEIKNSGLENEIIITGYLADEEIPYLYNLAMLKVYPSIYEGFGLPVLEGYASGLPVVCSKSSSLLELSCSKDMLFDCFSPDEICEKIKIFLKNDEIRKKQLALQFHFMNNFCWKKTAEKTVEIYNCVGDTK</sequence>
<evidence type="ECO:0000313" key="5">
    <source>
        <dbReference type="Proteomes" id="UP000077177"/>
    </source>
</evidence>
<feature type="domain" description="Glycosyl transferase family 1" evidence="2">
    <location>
        <begin position="169"/>
        <end position="329"/>
    </location>
</feature>
<proteinExistence type="predicted"/>
<evidence type="ECO:0000313" key="4">
    <source>
        <dbReference type="EMBL" id="ANE50011.1"/>
    </source>
</evidence>
<evidence type="ECO:0000259" key="2">
    <source>
        <dbReference type="Pfam" id="PF00534"/>
    </source>
</evidence>
<reference evidence="4 5" key="2">
    <citation type="journal article" date="2016" name="Int. J. Syst. Evol. Microbiol.">
        <title>Flavisolibacter tropicus sp. nov., isolated from tropical soil.</title>
        <authorList>
            <person name="Lee J.J."/>
            <person name="Kang M.S."/>
            <person name="Kim G.S."/>
            <person name="Lee C.S."/>
            <person name="Lim S."/>
            <person name="Lee J."/>
            <person name="Roh S.H."/>
            <person name="Kang H."/>
            <person name="Ha J.M."/>
            <person name="Bae S."/>
            <person name="Jung H.Y."/>
            <person name="Kim M.K."/>
        </authorList>
    </citation>
    <scope>NUCLEOTIDE SEQUENCE [LARGE SCALE GENOMIC DNA]</scope>
    <source>
        <strain evidence="4 5">LCS9</strain>
    </source>
</reference>
<dbReference type="Gene3D" id="3.40.50.2000">
    <property type="entry name" value="Glycogen Phosphorylase B"/>
    <property type="match status" value="2"/>
</dbReference>
<evidence type="ECO:0008006" key="6">
    <source>
        <dbReference type="Google" id="ProtNLM"/>
    </source>
</evidence>
<dbReference type="STRING" id="1492898.SY85_05385"/>
<accession>A0A172TSF6</accession>
<dbReference type="Proteomes" id="UP000077177">
    <property type="component" value="Chromosome"/>
</dbReference>
<gene>
    <name evidence="4" type="ORF">SY85_05385</name>
</gene>
<dbReference type="InterPro" id="IPR028098">
    <property type="entry name" value="Glyco_trans_4-like_N"/>
</dbReference>
<dbReference type="GO" id="GO:0016757">
    <property type="term" value="F:glycosyltransferase activity"/>
    <property type="evidence" value="ECO:0007669"/>
    <property type="project" value="InterPro"/>
</dbReference>
<dbReference type="InterPro" id="IPR001296">
    <property type="entry name" value="Glyco_trans_1"/>
</dbReference>
<dbReference type="Pfam" id="PF13439">
    <property type="entry name" value="Glyco_transf_4"/>
    <property type="match status" value="1"/>
</dbReference>